<accession>A0AAE1R405</accession>
<dbReference type="GO" id="GO:0005739">
    <property type="term" value="C:mitochondrion"/>
    <property type="evidence" value="ECO:0007669"/>
    <property type="project" value="TreeGrafter"/>
</dbReference>
<feature type="domain" description="NAD-dependent epimerase/dehydratase" evidence="1">
    <location>
        <begin position="70"/>
        <end position="281"/>
    </location>
</feature>
<dbReference type="PANTHER" id="PTHR12126">
    <property type="entry name" value="NADH-UBIQUINONE OXIDOREDUCTASE 39 KDA SUBUNIT-RELATED"/>
    <property type="match status" value="1"/>
</dbReference>
<reference evidence="2" key="1">
    <citation type="submission" date="2023-12" db="EMBL/GenBank/DDBJ databases">
        <title>Genome assembly of Anisodus tanguticus.</title>
        <authorList>
            <person name="Wang Y.-J."/>
        </authorList>
    </citation>
    <scope>NUCLEOTIDE SEQUENCE</scope>
    <source>
        <strain evidence="2">KB-2021</strain>
        <tissue evidence="2">Leaf</tissue>
    </source>
</reference>
<dbReference type="InterPro" id="IPR001509">
    <property type="entry name" value="Epimerase_deHydtase"/>
</dbReference>
<dbReference type="Gene3D" id="3.40.50.720">
    <property type="entry name" value="NAD(P)-binding Rossmann-like Domain"/>
    <property type="match status" value="1"/>
</dbReference>
<dbReference type="AlphaFoldDB" id="A0AAE1R405"/>
<protein>
    <recommendedName>
        <fullName evidence="1">NAD-dependent epimerase/dehydratase domain-containing protein</fullName>
    </recommendedName>
</protein>
<dbReference type="Pfam" id="PF01370">
    <property type="entry name" value="Epimerase"/>
    <property type="match status" value="1"/>
</dbReference>
<dbReference type="CDD" id="cd05271">
    <property type="entry name" value="NDUFA9_like_SDR_a"/>
    <property type="match status" value="1"/>
</dbReference>
<dbReference type="Proteomes" id="UP001291623">
    <property type="component" value="Unassembled WGS sequence"/>
</dbReference>
<dbReference type="EMBL" id="JAVYJV010000019">
    <property type="protein sequence ID" value="KAK4344716.1"/>
    <property type="molecule type" value="Genomic_DNA"/>
</dbReference>
<name>A0AAE1R405_9SOLA</name>
<dbReference type="SUPFAM" id="SSF51735">
    <property type="entry name" value="NAD(P)-binding Rossmann-fold domains"/>
    <property type="match status" value="1"/>
</dbReference>
<gene>
    <name evidence="2" type="ORF">RND71_034892</name>
</gene>
<dbReference type="InterPro" id="IPR036291">
    <property type="entry name" value="NAD(P)-bd_dom_sf"/>
</dbReference>
<dbReference type="PANTHER" id="PTHR12126:SF11">
    <property type="entry name" value="NADH DEHYDROGENASE [UBIQUINONE] 1 ALPHA SUBCOMPLEX SUBUNIT 9, MITOCHONDRIAL"/>
    <property type="match status" value="1"/>
</dbReference>
<proteinExistence type="predicted"/>
<evidence type="ECO:0000313" key="2">
    <source>
        <dbReference type="EMBL" id="KAK4344716.1"/>
    </source>
</evidence>
<organism evidence="2 3">
    <name type="scientific">Anisodus tanguticus</name>
    <dbReference type="NCBI Taxonomy" id="243964"/>
    <lineage>
        <taxon>Eukaryota</taxon>
        <taxon>Viridiplantae</taxon>
        <taxon>Streptophyta</taxon>
        <taxon>Embryophyta</taxon>
        <taxon>Tracheophyta</taxon>
        <taxon>Spermatophyta</taxon>
        <taxon>Magnoliopsida</taxon>
        <taxon>eudicotyledons</taxon>
        <taxon>Gunneridae</taxon>
        <taxon>Pentapetalae</taxon>
        <taxon>asterids</taxon>
        <taxon>lamiids</taxon>
        <taxon>Solanales</taxon>
        <taxon>Solanaceae</taxon>
        <taxon>Solanoideae</taxon>
        <taxon>Hyoscyameae</taxon>
        <taxon>Anisodus</taxon>
    </lineage>
</organism>
<evidence type="ECO:0000259" key="1">
    <source>
        <dbReference type="Pfam" id="PF01370"/>
    </source>
</evidence>
<dbReference type="FunFam" id="3.40.50.720:FF:000326">
    <property type="entry name" value="NADH-ubiquinone oxidoreductase 39 kD subunit, putative"/>
    <property type="match status" value="1"/>
</dbReference>
<evidence type="ECO:0000313" key="3">
    <source>
        <dbReference type="Proteomes" id="UP001291623"/>
    </source>
</evidence>
<comment type="caution">
    <text evidence="2">The sequence shown here is derived from an EMBL/GenBank/DDBJ whole genome shotgun (WGS) entry which is preliminary data.</text>
</comment>
<dbReference type="InterPro" id="IPR051207">
    <property type="entry name" value="ComplexI_NDUFA9_subunit"/>
</dbReference>
<keyword evidence="3" id="KW-1185">Reference proteome</keyword>
<dbReference type="GO" id="GO:0044877">
    <property type="term" value="F:protein-containing complex binding"/>
    <property type="evidence" value="ECO:0007669"/>
    <property type="project" value="TreeGrafter"/>
</dbReference>
<sequence length="377" mass="40868">MQAITSKLGHQSIKHSPAISSFKSLYPLSDDHYYGYVNPRFASNIATGGTGPLVRKGTGGRSSVSGIVATVFGATGFLGRYLVQQLAKMGSQVLVPFRGSEDSPRHLKLMGDLGQIVPMKYDHRDENSIKAVMAKANVVINLIGREYETRNYSFEEVNHHMAEQLAMIAKEHGGIMRFIQVSCLGASPASSSRMLRAKAAGEEAVTRELPEATIMRPAVMIGTEDRILNPWAFFAKKYGFLPLIGGGSTKIQPVFVADVAAAIVSSLKDNGTSMGKVYELGGPDIYTMHELAISSPREFLLNKVPAPMPVPTIFNLDAIQALATDNIVSKDALTFEDLGLAPHKVKGYPVEFLIQYRKGGPNYGSTVSEKVSPESYP</sequence>